<evidence type="ECO:0000313" key="9">
    <source>
        <dbReference type="Proteomes" id="UP000515158"/>
    </source>
</evidence>
<dbReference type="FunFam" id="3.50.50.60:FF:000138">
    <property type="entry name" value="Flavin-containing monooxygenase"/>
    <property type="match status" value="1"/>
</dbReference>
<keyword evidence="3 8" id="KW-0285">Flavoprotein</keyword>
<evidence type="ECO:0000256" key="8">
    <source>
        <dbReference type="RuleBase" id="RU361177"/>
    </source>
</evidence>
<dbReference type="InterPro" id="IPR020946">
    <property type="entry name" value="Flavin_mOase-like"/>
</dbReference>
<evidence type="ECO:0000256" key="5">
    <source>
        <dbReference type="ARBA" id="ARBA00022857"/>
    </source>
</evidence>
<dbReference type="GO" id="GO:0050661">
    <property type="term" value="F:NADP binding"/>
    <property type="evidence" value="ECO:0007669"/>
    <property type="project" value="InterPro"/>
</dbReference>
<dbReference type="KEGG" id="tpal:117646464"/>
<proteinExistence type="inferred from homology"/>
<comment type="cofactor">
    <cofactor evidence="1 8">
        <name>FAD</name>
        <dbReference type="ChEBI" id="CHEBI:57692"/>
    </cofactor>
</comment>
<dbReference type="Pfam" id="PF00743">
    <property type="entry name" value="FMO-like"/>
    <property type="match status" value="2"/>
</dbReference>
<dbReference type="RefSeq" id="XP_034243299.1">
    <property type="nucleotide sequence ID" value="XM_034387408.1"/>
</dbReference>
<dbReference type="InParanoid" id="A0A6P8ZP12"/>
<dbReference type="OrthoDB" id="66881at2759"/>
<evidence type="ECO:0000256" key="6">
    <source>
        <dbReference type="ARBA" id="ARBA00023002"/>
    </source>
</evidence>
<dbReference type="SUPFAM" id="SSF51905">
    <property type="entry name" value="FAD/NAD(P)-binding domain"/>
    <property type="match status" value="2"/>
</dbReference>
<dbReference type="GO" id="GO:0004499">
    <property type="term" value="F:N,N-dimethylaniline monooxygenase activity"/>
    <property type="evidence" value="ECO:0007669"/>
    <property type="project" value="InterPro"/>
</dbReference>
<dbReference type="Proteomes" id="UP000515158">
    <property type="component" value="Unplaced"/>
</dbReference>
<dbReference type="EC" id="1.-.-.-" evidence="8"/>
<dbReference type="Gene3D" id="3.50.50.60">
    <property type="entry name" value="FAD/NAD(P)-binding domain"/>
    <property type="match status" value="2"/>
</dbReference>
<evidence type="ECO:0000256" key="4">
    <source>
        <dbReference type="ARBA" id="ARBA00022827"/>
    </source>
</evidence>
<dbReference type="FunCoup" id="A0A6P8ZP12">
    <property type="interactions" value="89"/>
</dbReference>
<sequence length="427" mass="47865">MLAVMVVKRVAVIGAGAAGLSAARHLVADPDHFACTVFEQTGNVGGTWVYTDRVGKDEFGLPVHSSMYKSLRTNLPKEIMGFPDYPIPEQERSYLPAKDILQFLNDYADHFRVRERVRFYHHVLSVAPKAGGGWAVRTRDLRTEQDQEEEFDAVMVCNGHYSKPFTPALPGVDSFLGATLHSHDYRTPDSFKGKNVVVIGAGPSGMDLCLEVALGGAASVVLSHHWPEPINTRFPDNVRQAADVARVMERSVEFADGTTAPADVLFYCTGYLYSFPFLSDECRVRVVDNHVQPLYKHLVHVDHPTLALVGLPFYVCANSLFDLQARVFVRTLKGEVVLPSREEMLADTEREMERRRAMGMKNRQAHMMGPLQGDYYSELAALGNLDSLPAVLTKLHNESSQRFLEDLVNYREDIYKIIDQDNYIKAN</sequence>
<dbReference type="InterPro" id="IPR050346">
    <property type="entry name" value="FMO-like"/>
</dbReference>
<keyword evidence="5" id="KW-0521">NADP</keyword>
<evidence type="ECO:0000256" key="1">
    <source>
        <dbReference type="ARBA" id="ARBA00001974"/>
    </source>
</evidence>
<dbReference type="PANTHER" id="PTHR23023">
    <property type="entry name" value="DIMETHYLANILINE MONOOXYGENASE"/>
    <property type="match status" value="1"/>
</dbReference>
<gene>
    <name evidence="10" type="primary">LOC117646464</name>
</gene>
<dbReference type="AlphaFoldDB" id="A0A6P8ZP12"/>
<comment type="similarity">
    <text evidence="2 8">Belongs to the FMO family.</text>
</comment>
<keyword evidence="9" id="KW-1185">Reference proteome</keyword>
<organism evidence="10">
    <name type="scientific">Thrips palmi</name>
    <name type="common">Melon thrips</name>
    <dbReference type="NCBI Taxonomy" id="161013"/>
    <lineage>
        <taxon>Eukaryota</taxon>
        <taxon>Metazoa</taxon>
        <taxon>Ecdysozoa</taxon>
        <taxon>Arthropoda</taxon>
        <taxon>Hexapoda</taxon>
        <taxon>Insecta</taxon>
        <taxon>Pterygota</taxon>
        <taxon>Neoptera</taxon>
        <taxon>Paraneoptera</taxon>
        <taxon>Thysanoptera</taxon>
        <taxon>Terebrantia</taxon>
        <taxon>Thripoidea</taxon>
        <taxon>Thripidae</taxon>
        <taxon>Thrips</taxon>
    </lineage>
</organism>
<protein>
    <recommendedName>
        <fullName evidence="8">Flavin-containing monooxygenase</fullName>
        <ecNumber evidence="8">1.-.-.-</ecNumber>
    </recommendedName>
</protein>
<keyword evidence="4 8" id="KW-0274">FAD</keyword>
<accession>A0A6P8ZP12</accession>
<evidence type="ECO:0000256" key="3">
    <source>
        <dbReference type="ARBA" id="ARBA00022630"/>
    </source>
</evidence>
<evidence type="ECO:0000256" key="2">
    <source>
        <dbReference type="ARBA" id="ARBA00009183"/>
    </source>
</evidence>
<evidence type="ECO:0000313" key="10">
    <source>
        <dbReference type="RefSeq" id="XP_034243299.1"/>
    </source>
</evidence>
<dbReference type="InterPro" id="IPR036188">
    <property type="entry name" value="FAD/NAD-bd_sf"/>
</dbReference>
<reference evidence="10" key="1">
    <citation type="submission" date="2025-08" db="UniProtKB">
        <authorList>
            <consortium name="RefSeq"/>
        </authorList>
    </citation>
    <scope>IDENTIFICATION</scope>
    <source>
        <tissue evidence="10">Total insect</tissue>
    </source>
</reference>
<dbReference type="InterPro" id="IPR000960">
    <property type="entry name" value="Flavin_mOase"/>
</dbReference>
<name>A0A6P8ZP12_THRPL</name>
<dbReference type="GeneID" id="117646464"/>
<keyword evidence="6 8" id="KW-0560">Oxidoreductase</keyword>
<dbReference type="PIRSF" id="PIRSF000332">
    <property type="entry name" value="FMO"/>
    <property type="match status" value="1"/>
</dbReference>
<dbReference type="GO" id="GO:0050660">
    <property type="term" value="F:flavin adenine dinucleotide binding"/>
    <property type="evidence" value="ECO:0007669"/>
    <property type="project" value="InterPro"/>
</dbReference>
<dbReference type="PRINTS" id="PR00370">
    <property type="entry name" value="FMOXYGENASE"/>
</dbReference>
<keyword evidence="7 8" id="KW-0503">Monooxygenase</keyword>
<evidence type="ECO:0000256" key="7">
    <source>
        <dbReference type="ARBA" id="ARBA00023033"/>
    </source>
</evidence>